<organism evidence="2">
    <name type="scientific">viral metagenome</name>
    <dbReference type="NCBI Taxonomy" id="1070528"/>
    <lineage>
        <taxon>unclassified sequences</taxon>
        <taxon>metagenomes</taxon>
        <taxon>organismal metagenomes</taxon>
    </lineage>
</organism>
<dbReference type="AlphaFoldDB" id="A0A6M3KAF7"/>
<dbReference type="EMBL" id="MT141501">
    <property type="protein sequence ID" value="QJA63605.1"/>
    <property type="molecule type" value="Genomic_DNA"/>
</dbReference>
<protein>
    <submittedName>
        <fullName evidence="2">Uncharacterized protein</fullName>
    </submittedName>
</protein>
<dbReference type="EMBL" id="MT142351">
    <property type="protein sequence ID" value="QJA78736.1"/>
    <property type="molecule type" value="Genomic_DNA"/>
</dbReference>
<proteinExistence type="predicted"/>
<accession>A0A6M3KAF7</accession>
<evidence type="ECO:0000313" key="1">
    <source>
        <dbReference type="EMBL" id="QJA63605.1"/>
    </source>
</evidence>
<gene>
    <name evidence="2" type="ORF">MM415A01018_0012</name>
    <name evidence="1" type="ORF">MM415B00605_0014</name>
</gene>
<evidence type="ECO:0000313" key="2">
    <source>
        <dbReference type="EMBL" id="QJA78736.1"/>
    </source>
</evidence>
<name>A0A6M3KAF7_9ZZZZ</name>
<sequence length="88" mass="11067">MNFIKFKQGSEIFTEEQAELCVKKLNEIMKDKYKWIRAYPIYPNEKDDKRWHIEIWRLYTDKSKVYVKLFSSREFELFLELYNKKFLR</sequence>
<reference evidence="2" key="1">
    <citation type="submission" date="2020-03" db="EMBL/GenBank/DDBJ databases">
        <title>The deep terrestrial virosphere.</title>
        <authorList>
            <person name="Holmfeldt K."/>
            <person name="Nilsson E."/>
            <person name="Simone D."/>
            <person name="Lopez-Fernandez M."/>
            <person name="Wu X."/>
            <person name="de Brujin I."/>
            <person name="Lundin D."/>
            <person name="Andersson A."/>
            <person name="Bertilsson S."/>
            <person name="Dopson M."/>
        </authorList>
    </citation>
    <scope>NUCLEOTIDE SEQUENCE</scope>
    <source>
        <strain evidence="2">MM415A01018</strain>
        <strain evidence="1">MM415B00605</strain>
    </source>
</reference>